<keyword evidence="4" id="KW-0804">Transcription</keyword>
<evidence type="ECO:0000256" key="3">
    <source>
        <dbReference type="ARBA" id="ARBA00023082"/>
    </source>
</evidence>
<dbReference type="InterPro" id="IPR039425">
    <property type="entry name" value="RNA_pol_sigma-70-like"/>
</dbReference>
<dbReference type="GO" id="GO:0016987">
    <property type="term" value="F:sigma factor activity"/>
    <property type="evidence" value="ECO:0007669"/>
    <property type="project" value="UniProtKB-KW"/>
</dbReference>
<dbReference type="InterPro" id="IPR014284">
    <property type="entry name" value="RNA_pol_sigma-70_dom"/>
</dbReference>
<dbReference type="SUPFAM" id="SSF88946">
    <property type="entry name" value="Sigma2 domain of RNA polymerase sigma factors"/>
    <property type="match status" value="1"/>
</dbReference>
<evidence type="ECO:0000259" key="5">
    <source>
        <dbReference type="Pfam" id="PF04542"/>
    </source>
</evidence>
<evidence type="ECO:0000256" key="2">
    <source>
        <dbReference type="ARBA" id="ARBA00023015"/>
    </source>
</evidence>
<accession>A0A7W4W4F9</accession>
<comment type="caution">
    <text evidence="7">The sequence shown here is derived from an EMBL/GenBank/DDBJ whole genome shotgun (WGS) entry which is preliminary data.</text>
</comment>
<evidence type="ECO:0000259" key="6">
    <source>
        <dbReference type="Pfam" id="PF08281"/>
    </source>
</evidence>
<dbReference type="PANTHER" id="PTHR43133:SF53">
    <property type="entry name" value="ECF RNA POLYMERASE SIGMA-E FACTOR"/>
    <property type="match status" value="1"/>
</dbReference>
<dbReference type="NCBIfam" id="TIGR02937">
    <property type="entry name" value="sigma70-ECF"/>
    <property type="match status" value="1"/>
</dbReference>
<keyword evidence="8" id="KW-1185">Reference proteome</keyword>
<dbReference type="AlphaFoldDB" id="A0A7W4W4F9"/>
<organism evidence="7 8">
    <name type="scientific">Litorivivens lipolytica</name>
    <dbReference type="NCBI Taxonomy" id="1524264"/>
    <lineage>
        <taxon>Bacteria</taxon>
        <taxon>Pseudomonadati</taxon>
        <taxon>Pseudomonadota</taxon>
        <taxon>Gammaproteobacteria</taxon>
        <taxon>Litorivivens</taxon>
    </lineage>
</organism>
<dbReference type="SUPFAM" id="SSF88659">
    <property type="entry name" value="Sigma3 and sigma4 domains of RNA polymerase sigma factors"/>
    <property type="match status" value="1"/>
</dbReference>
<evidence type="ECO:0000256" key="4">
    <source>
        <dbReference type="ARBA" id="ARBA00023163"/>
    </source>
</evidence>
<dbReference type="Pfam" id="PF08281">
    <property type="entry name" value="Sigma70_r4_2"/>
    <property type="match status" value="1"/>
</dbReference>
<reference evidence="7 8" key="1">
    <citation type="submission" date="2020-08" db="EMBL/GenBank/DDBJ databases">
        <title>Genomic Encyclopedia of Type Strains, Phase III (KMG-III): the genomes of soil and plant-associated and newly described type strains.</title>
        <authorList>
            <person name="Whitman W."/>
        </authorList>
    </citation>
    <scope>NUCLEOTIDE SEQUENCE [LARGE SCALE GENOMIC DNA]</scope>
    <source>
        <strain evidence="7 8">CECT 8654</strain>
    </source>
</reference>
<feature type="domain" description="RNA polymerase sigma factor 70 region 4 type 2" evidence="6">
    <location>
        <begin position="134"/>
        <end position="186"/>
    </location>
</feature>
<evidence type="ECO:0000313" key="8">
    <source>
        <dbReference type="Proteomes" id="UP000537130"/>
    </source>
</evidence>
<sequence length="199" mass="22578">MTSELSTLRALQSGDPTAFSELVREHHRALLATASAIVGIDNAEECLQNAWIKAHQALPQFEGKSSLRTWLTRIVINESRMLLRKTRREVPLELDESQHPLADRFREGGHWSKPPATWHDESPDGLLMERELADCLSRVLTAMPAQQRAMLELRDVSGLDFDEICNELAVTASNARVLLHRARTQLFRLVDHYQETGEC</sequence>
<keyword evidence="2" id="KW-0805">Transcription regulation</keyword>
<dbReference type="Gene3D" id="1.10.1740.10">
    <property type="match status" value="1"/>
</dbReference>
<dbReference type="GO" id="GO:0003677">
    <property type="term" value="F:DNA binding"/>
    <property type="evidence" value="ECO:0007669"/>
    <property type="project" value="InterPro"/>
</dbReference>
<feature type="domain" description="RNA polymerase sigma-70 region 2" evidence="5">
    <location>
        <begin position="22"/>
        <end position="88"/>
    </location>
</feature>
<gene>
    <name evidence="7" type="ORF">FHR99_001522</name>
</gene>
<keyword evidence="3" id="KW-0731">Sigma factor</keyword>
<dbReference type="PANTHER" id="PTHR43133">
    <property type="entry name" value="RNA POLYMERASE ECF-TYPE SIGMA FACTO"/>
    <property type="match status" value="1"/>
</dbReference>
<evidence type="ECO:0000256" key="1">
    <source>
        <dbReference type="ARBA" id="ARBA00010641"/>
    </source>
</evidence>
<dbReference type="InterPro" id="IPR036388">
    <property type="entry name" value="WH-like_DNA-bd_sf"/>
</dbReference>
<proteinExistence type="inferred from homology"/>
<comment type="similarity">
    <text evidence="1">Belongs to the sigma-70 factor family. ECF subfamily.</text>
</comment>
<dbReference type="Pfam" id="PF04542">
    <property type="entry name" value="Sigma70_r2"/>
    <property type="match status" value="1"/>
</dbReference>
<dbReference type="InterPro" id="IPR007627">
    <property type="entry name" value="RNA_pol_sigma70_r2"/>
</dbReference>
<dbReference type="InterPro" id="IPR013324">
    <property type="entry name" value="RNA_pol_sigma_r3/r4-like"/>
</dbReference>
<evidence type="ECO:0000313" key="7">
    <source>
        <dbReference type="EMBL" id="MBB3047286.1"/>
    </source>
</evidence>
<name>A0A7W4W4F9_9GAMM</name>
<dbReference type="CDD" id="cd06171">
    <property type="entry name" value="Sigma70_r4"/>
    <property type="match status" value="1"/>
</dbReference>
<dbReference type="EMBL" id="JACHWY010000001">
    <property type="protein sequence ID" value="MBB3047286.1"/>
    <property type="molecule type" value="Genomic_DNA"/>
</dbReference>
<dbReference type="RefSeq" id="WP_246386471.1">
    <property type="nucleotide sequence ID" value="NZ_JACHWY010000001.1"/>
</dbReference>
<dbReference type="Gene3D" id="1.10.10.10">
    <property type="entry name" value="Winged helix-like DNA-binding domain superfamily/Winged helix DNA-binding domain"/>
    <property type="match status" value="1"/>
</dbReference>
<dbReference type="InterPro" id="IPR013325">
    <property type="entry name" value="RNA_pol_sigma_r2"/>
</dbReference>
<dbReference type="InterPro" id="IPR013249">
    <property type="entry name" value="RNA_pol_sigma70_r4_t2"/>
</dbReference>
<dbReference type="GO" id="GO:0006352">
    <property type="term" value="P:DNA-templated transcription initiation"/>
    <property type="evidence" value="ECO:0007669"/>
    <property type="project" value="InterPro"/>
</dbReference>
<dbReference type="Proteomes" id="UP000537130">
    <property type="component" value="Unassembled WGS sequence"/>
</dbReference>
<protein>
    <submittedName>
        <fullName evidence="7">RNA polymerase sigma-70 factor (ECF subfamily)</fullName>
    </submittedName>
</protein>